<protein>
    <submittedName>
        <fullName evidence="5">General secretory pathway protein E</fullName>
    </submittedName>
</protein>
<dbReference type="CDD" id="cd01129">
    <property type="entry name" value="PulE-GspE-like"/>
    <property type="match status" value="1"/>
</dbReference>
<keyword evidence="5" id="KW-0614">Plasmid</keyword>
<dbReference type="InterPro" id="IPR027417">
    <property type="entry name" value="P-loop_NTPase"/>
</dbReference>
<dbReference type="PANTHER" id="PTHR30258">
    <property type="entry name" value="TYPE II SECRETION SYSTEM PROTEIN GSPE-RELATED"/>
    <property type="match status" value="1"/>
</dbReference>
<accession>F2LSH3</accession>
<dbReference type="RefSeq" id="WP_013691904.1">
    <property type="nucleotide sequence ID" value="NC_015378.1"/>
</dbReference>
<comment type="similarity">
    <text evidence="1">Belongs to the GSP E family.</text>
</comment>
<keyword evidence="3" id="KW-0067">ATP-binding</keyword>
<dbReference type="HOGENOM" id="CLU_013446_2_2_4"/>
<dbReference type="Gene3D" id="3.30.450.90">
    <property type="match status" value="1"/>
</dbReference>
<evidence type="ECO:0000256" key="1">
    <source>
        <dbReference type="ARBA" id="ARBA00006611"/>
    </source>
</evidence>
<proteinExistence type="inferred from homology"/>
<dbReference type="InterPro" id="IPR001482">
    <property type="entry name" value="T2SS/T4SS_dom"/>
</dbReference>
<gene>
    <name evidence="5" type="ordered locus">bgla_3p0680</name>
</gene>
<dbReference type="GO" id="GO:0005524">
    <property type="term" value="F:ATP binding"/>
    <property type="evidence" value="ECO:0007669"/>
    <property type="project" value="UniProtKB-KW"/>
</dbReference>
<organism evidence="5 6">
    <name type="scientific">Burkholderia gladioli (strain BSR3)</name>
    <dbReference type="NCBI Taxonomy" id="999541"/>
    <lineage>
        <taxon>Bacteria</taxon>
        <taxon>Pseudomonadati</taxon>
        <taxon>Pseudomonadota</taxon>
        <taxon>Betaproteobacteria</taxon>
        <taxon>Burkholderiales</taxon>
        <taxon>Burkholderiaceae</taxon>
        <taxon>Burkholderia</taxon>
    </lineage>
</organism>
<evidence type="ECO:0000313" key="6">
    <source>
        <dbReference type="Proteomes" id="UP000008316"/>
    </source>
</evidence>
<dbReference type="KEGG" id="bgd:bgla_3p0680"/>
<sequence>MSGYQSLLIRPEEAINPLTLSKSRQFLETRNGEGPIVHFLNHIFVEAATNFVSDVHFRDDDSYMTVRYRIAGQLRDMYYVALKTSHDVDNKIRARSKLDATERNSPLDGKFWFDLGDRMLDVRVSILPSRNGQTIVCRLLDQANAGRAIESVEMSDPVRVVFMRALHQNEGIVLVTGPTGSGKTSTLYAALNHLNRPEIHIVTAEDPIEYGLMGATQVSAEGQQRSFARILRAFLRQDFDVGLVGEIRDGETASVATQAANTGHLMLSTLHTNDGPSTLIRLADMGVERFALGSALRAIVAQRLEEKLCPHCAIEHELTPEEHDRLGQLGYPVESSFWRRNHDGCEHCRPTVSENDTSEFDELGIKSAFRGPFGEKGRVPVISIIENTKRLRRAIQYNAQEEIMPAILEQPQYRSLAVTGLDLCIQKKLDFHRALQLSESET</sequence>
<keyword evidence="2" id="KW-0547">Nucleotide-binding</keyword>
<evidence type="ECO:0000259" key="4">
    <source>
        <dbReference type="SMART" id="SM00382"/>
    </source>
</evidence>
<dbReference type="Proteomes" id="UP000008316">
    <property type="component" value="Plasmid bgla_3p"/>
</dbReference>
<dbReference type="EMBL" id="CP002603">
    <property type="protein sequence ID" value="AEA65769.1"/>
    <property type="molecule type" value="Genomic_DNA"/>
</dbReference>
<evidence type="ECO:0000256" key="3">
    <source>
        <dbReference type="ARBA" id="ARBA00022840"/>
    </source>
</evidence>
<dbReference type="GO" id="GO:0016887">
    <property type="term" value="F:ATP hydrolysis activity"/>
    <property type="evidence" value="ECO:0007669"/>
    <property type="project" value="TreeGrafter"/>
</dbReference>
<feature type="domain" description="AAA+ ATPase" evidence="4">
    <location>
        <begin position="169"/>
        <end position="310"/>
    </location>
</feature>
<dbReference type="InterPro" id="IPR003593">
    <property type="entry name" value="AAA+_ATPase"/>
</dbReference>
<dbReference type="SMART" id="SM00382">
    <property type="entry name" value="AAA"/>
    <property type="match status" value="1"/>
</dbReference>
<dbReference type="Pfam" id="PF00437">
    <property type="entry name" value="T2SSE"/>
    <property type="match status" value="1"/>
</dbReference>
<evidence type="ECO:0000256" key="2">
    <source>
        <dbReference type="ARBA" id="ARBA00022741"/>
    </source>
</evidence>
<dbReference type="GO" id="GO:0005886">
    <property type="term" value="C:plasma membrane"/>
    <property type="evidence" value="ECO:0007669"/>
    <property type="project" value="TreeGrafter"/>
</dbReference>
<keyword evidence="6" id="KW-1185">Reference proteome</keyword>
<dbReference type="AlphaFoldDB" id="F2LSH3"/>
<evidence type="ECO:0000313" key="5">
    <source>
        <dbReference type="EMBL" id="AEA65769.1"/>
    </source>
</evidence>
<name>F2LSH3_BURGS</name>
<dbReference type="Gene3D" id="3.40.50.300">
    <property type="entry name" value="P-loop containing nucleotide triphosphate hydrolases"/>
    <property type="match status" value="1"/>
</dbReference>
<geneLocation type="plasmid" evidence="5 6">
    <name>bgla_3p</name>
</geneLocation>
<reference evidence="5 6" key="1">
    <citation type="journal article" date="2011" name="J. Bacteriol.">
        <title>Complete genome sequence of Burkholderia gladioli BSR3.</title>
        <authorList>
            <person name="Seo Y.S."/>
            <person name="Lim J."/>
            <person name="Choi B.S."/>
            <person name="Kim H."/>
            <person name="Goo E."/>
            <person name="Lee B."/>
            <person name="Lim J.S."/>
            <person name="Choi I.Y."/>
            <person name="Moon J.S."/>
            <person name="Kim J."/>
            <person name="Hwang I."/>
        </authorList>
    </citation>
    <scope>NUCLEOTIDE SEQUENCE [LARGE SCALE GENOMIC DNA]</scope>
    <source>
        <strain evidence="5 6">BSR3</strain>
        <plasmid evidence="5">bgla_3p</plasmid>
    </source>
</reference>
<dbReference type="SUPFAM" id="SSF52540">
    <property type="entry name" value="P-loop containing nucleoside triphosphate hydrolases"/>
    <property type="match status" value="1"/>
</dbReference>
<dbReference type="PANTHER" id="PTHR30258:SF1">
    <property type="entry name" value="PROTEIN TRANSPORT PROTEIN HOFB HOMOLOG"/>
    <property type="match status" value="1"/>
</dbReference>